<evidence type="ECO:0000256" key="1">
    <source>
        <dbReference type="SAM" id="Phobius"/>
    </source>
</evidence>
<feature type="transmembrane region" description="Helical" evidence="1">
    <location>
        <begin position="65"/>
        <end position="87"/>
    </location>
</feature>
<name>A0A6A3H5V2_9STRA</name>
<proteinExistence type="predicted"/>
<dbReference type="Proteomes" id="UP000429607">
    <property type="component" value="Unassembled WGS sequence"/>
</dbReference>
<protein>
    <submittedName>
        <fullName evidence="2">Uncharacterized protein</fullName>
    </submittedName>
</protein>
<dbReference type="EMBL" id="QXFV01005561">
    <property type="protein sequence ID" value="KAE8964482.1"/>
    <property type="molecule type" value="Genomic_DNA"/>
</dbReference>
<dbReference type="AlphaFoldDB" id="A0A6A3H5V2"/>
<organism evidence="2 3">
    <name type="scientific">Phytophthora rubi</name>
    <dbReference type="NCBI Taxonomy" id="129364"/>
    <lineage>
        <taxon>Eukaryota</taxon>
        <taxon>Sar</taxon>
        <taxon>Stramenopiles</taxon>
        <taxon>Oomycota</taxon>
        <taxon>Peronosporomycetes</taxon>
        <taxon>Peronosporales</taxon>
        <taxon>Peronosporaceae</taxon>
        <taxon>Phytophthora</taxon>
    </lineage>
</organism>
<sequence length="138" mass="14282">MGSTFTAGGNVSSVSGADYDSRGNLRNGFVALLLSGNSCDGDGVCGDDDEVRGNGDGVVVTAMEFVVTAMECVVMIMMCTAIPLVMLSTDGESSETMLGTSAMTNMKSLSAKVTASRVTTNPMKLSKMTKGTLMTPRQ</sequence>
<keyword evidence="1" id="KW-0472">Membrane</keyword>
<keyword evidence="1" id="KW-0812">Transmembrane</keyword>
<keyword evidence="1" id="KW-1133">Transmembrane helix</keyword>
<gene>
    <name evidence="2" type="ORF">PR001_g29042</name>
</gene>
<accession>A0A6A3H5V2</accession>
<evidence type="ECO:0000313" key="2">
    <source>
        <dbReference type="EMBL" id="KAE8964482.1"/>
    </source>
</evidence>
<evidence type="ECO:0000313" key="3">
    <source>
        <dbReference type="Proteomes" id="UP000429607"/>
    </source>
</evidence>
<comment type="caution">
    <text evidence="2">The sequence shown here is derived from an EMBL/GenBank/DDBJ whole genome shotgun (WGS) entry which is preliminary data.</text>
</comment>
<reference evidence="2 3" key="1">
    <citation type="submission" date="2018-09" db="EMBL/GenBank/DDBJ databases">
        <title>Genomic investigation of the strawberry pathogen Phytophthora fragariae indicates pathogenicity is determined by transcriptional variation in three key races.</title>
        <authorList>
            <person name="Adams T.M."/>
            <person name="Armitage A.D."/>
            <person name="Sobczyk M.K."/>
            <person name="Bates H.J."/>
            <person name="Dunwell J.M."/>
            <person name="Nellist C.F."/>
            <person name="Harrison R.J."/>
        </authorList>
    </citation>
    <scope>NUCLEOTIDE SEQUENCE [LARGE SCALE GENOMIC DNA]</scope>
    <source>
        <strain evidence="2 3">SCRP249</strain>
    </source>
</reference>